<proteinExistence type="predicted"/>
<dbReference type="InParanoid" id="A0A3Q3F4T1"/>
<dbReference type="AlphaFoldDB" id="A0A3Q3F4T1"/>
<dbReference type="InterPro" id="IPR050199">
    <property type="entry name" value="IgHV"/>
</dbReference>
<dbReference type="STRING" id="56723.ENSLBEP00000013802"/>
<keyword evidence="3" id="KW-1185">Reference proteome</keyword>
<dbReference type="GeneTree" id="ENSGT01140000282517"/>
<accession>A0A3Q3F4T1</accession>
<protein>
    <recommendedName>
        <fullName evidence="1">Ig-like domain-containing protein</fullName>
    </recommendedName>
</protein>
<sequence>MQNSDVFLLYLCECVKAQTLIESEAVVKRPGESHRLTCSASGFTFSSYHMSWVRQAPGKGLERKYRCCTKT</sequence>
<dbReference type="InterPro" id="IPR013783">
    <property type="entry name" value="Ig-like_fold"/>
</dbReference>
<dbReference type="InterPro" id="IPR007110">
    <property type="entry name" value="Ig-like_dom"/>
</dbReference>
<organism evidence="2 3">
    <name type="scientific">Labrus bergylta</name>
    <name type="common">ballan wrasse</name>
    <dbReference type="NCBI Taxonomy" id="56723"/>
    <lineage>
        <taxon>Eukaryota</taxon>
        <taxon>Metazoa</taxon>
        <taxon>Chordata</taxon>
        <taxon>Craniata</taxon>
        <taxon>Vertebrata</taxon>
        <taxon>Euteleostomi</taxon>
        <taxon>Actinopterygii</taxon>
        <taxon>Neopterygii</taxon>
        <taxon>Teleostei</taxon>
        <taxon>Neoteleostei</taxon>
        <taxon>Acanthomorphata</taxon>
        <taxon>Eupercaria</taxon>
        <taxon>Labriformes</taxon>
        <taxon>Labridae</taxon>
        <taxon>Labrus</taxon>
    </lineage>
</organism>
<name>A0A3Q3F4T1_9LABR</name>
<evidence type="ECO:0000313" key="2">
    <source>
        <dbReference type="Ensembl" id="ENSLBEP00000013802.1"/>
    </source>
</evidence>
<dbReference type="Ensembl" id="ENSLBET00000014566.1">
    <property type="protein sequence ID" value="ENSLBEP00000013802.1"/>
    <property type="gene ID" value="ENSLBEG00000010676.1"/>
</dbReference>
<reference evidence="2" key="1">
    <citation type="submission" date="2025-08" db="UniProtKB">
        <authorList>
            <consortium name="Ensembl"/>
        </authorList>
    </citation>
    <scope>IDENTIFICATION</scope>
</reference>
<dbReference type="PANTHER" id="PTHR23266">
    <property type="entry name" value="IMMUNOGLOBULIN HEAVY CHAIN"/>
    <property type="match status" value="1"/>
</dbReference>
<dbReference type="Gene3D" id="2.60.40.10">
    <property type="entry name" value="Immunoglobulins"/>
    <property type="match status" value="1"/>
</dbReference>
<evidence type="ECO:0000259" key="1">
    <source>
        <dbReference type="PROSITE" id="PS50835"/>
    </source>
</evidence>
<reference evidence="2" key="2">
    <citation type="submission" date="2025-09" db="UniProtKB">
        <authorList>
            <consortium name="Ensembl"/>
        </authorList>
    </citation>
    <scope>IDENTIFICATION</scope>
</reference>
<dbReference type="Proteomes" id="UP000261660">
    <property type="component" value="Unplaced"/>
</dbReference>
<dbReference type="SUPFAM" id="SSF48726">
    <property type="entry name" value="Immunoglobulin"/>
    <property type="match status" value="1"/>
</dbReference>
<dbReference type="PROSITE" id="PS50835">
    <property type="entry name" value="IG_LIKE"/>
    <property type="match status" value="1"/>
</dbReference>
<feature type="domain" description="Ig-like" evidence="1">
    <location>
        <begin position="31"/>
        <end position="71"/>
    </location>
</feature>
<evidence type="ECO:0000313" key="3">
    <source>
        <dbReference type="Proteomes" id="UP000261660"/>
    </source>
</evidence>
<dbReference type="InterPro" id="IPR036179">
    <property type="entry name" value="Ig-like_dom_sf"/>
</dbReference>